<dbReference type="InterPro" id="IPR047655">
    <property type="entry name" value="Transpos_IS630-like"/>
</dbReference>
<dbReference type="InterPro" id="IPR036397">
    <property type="entry name" value="RNaseH_sf"/>
</dbReference>
<keyword evidence="2" id="KW-0378">Hydrolase</keyword>
<keyword evidence="2" id="KW-0255">Endonuclease</keyword>
<dbReference type="Pfam" id="PF13358">
    <property type="entry name" value="DDE_3"/>
    <property type="match status" value="1"/>
</dbReference>
<organism evidence="2">
    <name type="scientific">Rhizobium leguminosarum</name>
    <dbReference type="NCBI Taxonomy" id="384"/>
    <lineage>
        <taxon>Bacteria</taxon>
        <taxon>Pseudomonadati</taxon>
        <taxon>Pseudomonadota</taxon>
        <taxon>Alphaproteobacteria</taxon>
        <taxon>Hyphomicrobiales</taxon>
        <taxon>Rhizobiaceae</taxon>
        <taxon>Rhizobium/Agrobacterium group</taxon>
        <taxon>Rhizobium</taxon>
    </lineage>
</organism>
<dbReference type="GO" id="GO:0004519">
    <property type="term" value="F:endonuclease activity"/>
    <property type="evidence" value="ECO:0007669"/>
    <property type="project" value="UniProtKB-KW"/>
</dbReference>
<dbReference type="InterPro" id="IPR038717">
    <property type="entry name" value="Tc1-like_DDE_dom"/>
</dbReference>
<gene>
    <name evidence="2" type="ORF">A4A59_31355</name>
</gene>
<proteinExistence type="predicted"/>
<accession>A0A154IAW1</accession>
<sequence>MPAGRSSDLHGHWHTRTILGALRCDRLAAPCVVDGPINGECFRAYVERQLVPVLKPGDIVVMDNLGSHKSVAIRQMIRNAGARLWYLPPYSPDLNPIEQAFAKIKHWMRLAQKRTIDDTWRHIGHLVTTIEPSECSNYFDNAGYASVKT</sequence>
<dbReference type="NCBIfam" id="NF033545">
    <property type="entry name" value="transpos_IS630"/>
    <property type="match status" value="1"/>
</dbReference>
<keyword evidence="2" id="KW-0540">Nuclease</keyword>
<dbReference type="EMBL" id="LVYU01000131">
    <property type="protein sequence ID" value="KZA97720.1"/>
    <property type="molecule type" value="Genomic_DNA"/>
</dbReference>
<feature type="domain" description="Tc1-like transposase DDE" evidence="1">
    <location>
        <begin position="9"/>
        <end position="112"/>
    </location>
</feature>
<dbReference type="PANTHER" id="PTHR46564">
    <property type="entry name" value="TRANSPOSASE"/>
    <property type="match status" value="1"/>
</dbReference>
<name>A0A154IAW1_RHILE</name>
<dbReference type="GO" id="GO:0003676">
    <property type="term" value="F:nucleic acid binding"/>
    <property type="evidence" value="ECO:0007669"/>
    <property type="project" value="InterPro"/>
</dbReference>
<evidence type="ECO:0000259" key="1">
    <source>
        <dbReference type="Pfam" id="PF13358"/>
    </source>
</evidence>
<comment type="caution">
    <text evidence="2">The sequence shown here is derived from an EMBL/GenBank/DDBJ whole genome shotgun (WGS) entry which is preliminary data.</text>
</comment>
<evidence type="ECO:0000313" key="2">
    <source>
        <dbReference type="EMBL" id="KZA97720.1"/>
    </source>
</evidence>
<dbReference type="Gene3D" id="3.30.420.10">
    <property type="entry name" value="Ribonuclease H-like superfamily/Ribonuclease H"/>
    <property type="match status" value="1"/>
</dbReference>
<reference evidence="2" key="1">
    <citation type="submission" date="2016-03" db="EMBL/GenBank/DDBJ databases">
        <title>Microsymbionts genomes from the relict species Vavilovia formosa.</title>
        <authorList>
            <person name="Chirak E."/>
            <person name="Kimeklis A."/>
            <person name="Kopat V."/>
            <person name="Andronov E."/>
        </authorList>
    </citation>
    <scope>NUCLEOTIDE SEQUENCE [LARGE SCALE GENOMIC DNA]</scope>
    <source>
        <strain evidence="2">Vaf12</strain>
    </source>
</reference>
<dbReference type="PANTHER" id="PTHR46564:SF1">
    <property type="entry name" value="TRANSPOSASE"/>
    <property type="match status" value="1"/>
</dbReference>
<dbReference type="AlphaFoldDB" id="A0A154IAW1"/>
<protein>
    <submittedName>
        <fullName evidence="2">DDE endonuclease</fullName>
    </submittedName>
</protein>